<proteinExistence type="predicted"/>
<protein>
    <submittedName>
        <fullName evidence="2">Uncharacterized protein</fullName>
    </submittedName>
</protein>
<keyword evidence="3" id="KW-1185">Reference proteome</keyword>
<gene>
    <name evidence="2" type="ORF">H8R02_28590</name>
</gene>
<name>A0A923MDP0_9BURK</name>
<dbReference type="EMBL" id="JACORU010000018">
    <property type="protein sequence ID" value="MBC5768453.1"/>
    <property type="molecule type" value="Genomic_DNA"/>
</dbReference>
<sequence length="161" mass="17133">MPDAFSEPAQVRLAGVQTVAALAEREGWMDADEYAIKFAEALCSNGVSLDAQRERLAALVNVASATAGDELSAEELGKHYIILDALFRRLIVDAMNVAGDSRKLDASDKLLTGALKAQRAALACLSALKMIRESATLQPPVRPRSARALPAPDNGKQTDGE</sequence>
<accession>A0A923MDP0</accession>
<feature type="region of interest" description="Disordered" evidence="1">
    <location>
        <begin position="136"/>
        <end position="161"/>
    </location>
</feature>
<evidence type="ECO:0000313" key="3">
    <source>
        <dbReference type="Proteomes" id="UP000596827"/>
    </source>
</evidence>
<dbReference type="AlphaFoldDB" id="A0A923MDP0"/>
<organism evidence="2 3">
    <name type="scientific">Ramlibacter albus</name>
    <dbReference type="NCBI Taxonomy" id="2079448"/>
    <lineage>
        <taxon>Bacteria</taxon>
        <taxon>Pseudomonadati</taxon>
        <taxon>Pseudomonadota</taxon>
        <taxon>Betaproteobacteria</taxon>
        <taxon>Burkholderiales</taxon>
        <taxon>Comamonadaceae</taxon>
        <taxon>Ramlibacter</taxon>
    </lineage>
</organism>
<evidence type="ECO:0000313" key="2">
    <source>
        <dbReference type="EMBL" id="MBC5768453.1"/>
    </source>
</evidence>
<dbReference type="RefSeq" id="WP_187085221.1">
    <property type="nucleotide sequence ID" value="NZ_JACORU010000018.1"/>
</dbReference>
<reference evidence="2" key="1">
    <citation type="submission" date="2020-08" db="EMBL/GenBank/DDBJ databases">
        <title>Ramlibacter sp. GTP1 16S ribosomal RNA gene genome sequencing and assembly.</title>
        <authorList>
            <person name="Kang M."/>
        </authorList>
    </citation>
    <scope>NUCLEOTIDE SEQUENCE</scope>
    <source>
        <strain evidence="2">GTP1</strain>
    </source>
</reference>
<dbReference type="Proteomes" id="UP000596827">
    <property type="component" value="Unassembled WGS sequence"/>
</dbReference>
<comment type="caution">
    <text evidence="2">The sequence shown here is derived from an EMBL/GenBank/DDBJ whole genome shotgun (WGS) entry which is preliminary data.</text>
</comment>
<evidence type="ECO:0000256" key="1">
    <source>
        <dbReference type="SAM" id="MobiDB-lite"/>
    </source>
</evidence>